<dbReference type="Proteomes" id="UP000750711">
    <property type="component" value="Unassembled WGS sequence"/>
</dbReference>
<sequence>MEALTDRVNLKLELRTKEDSTNQNEGDDRVSELLGILKQMMDREADMKDEGIGFKISRSTWKHLEGFDFMDIARRSDSFHPKGVVFNEGRRGWVDFTRAIHAVTPFSHGFGDLLCPIGTEQDACARCH</sequence>
<gene>
    <name evidence="1" type="ORF">GP486_006724</name>
</gene>
<evidence type="ECO:0000313" key="1">
    <source>
        <dbReference type="EMBL" id="KAH0553083.1"/>
    </source>
</evidence>
<keyword evidence="2" id="KW-1185">Reference proteome</keyword>
<proteinExistence type="predicted"/>
<protein>
    <submittedName>
        <fullName evidence="1">Uncharacterized protein</fullName>
    </submittedName>
</protein>
<dbReference type="AlphaFoldDB" id="A0A9P8L5D4"/>
<reference evidence="1" key="1">
    <citation type="submission" date="2021-03" db="EMBL/GenBank/DDBJ databases">
        <title>Comparative genomics and phylogenomic investigation of the class Geoglossomycetes provide insights into ecological specialization and systematics.</title>
        <authorList>
            <person name="Melie T."/>
            <person name="Pirro S."/>
            <person name="Miller A.N."/>
            <person name="Quandt A."/>
        </authorList>
    </citation>
    <scope>NUCLEOTIDE SEQUENCE</scope>
    <source>
        <strain evidence="1">CAQ_001_2017</strain>
    </source>
</reference>
<dbReference type="EMBL" id="JAGHQM010001609">
    <property type="protein sequence ID" value="KAH0553083.1"/>
    <property type="molecule type" value="Genomic_DNA"/>
</dbReference>
<accession>A0A9P8L5D4</accession>
<evidence type="ECO:0000313" key="2">
    <source>
        <dbReference type="Proteomes" id="UP000750711"/>
    </source>
</evidence>
<organism evidence="1 2">
    <name type="scientific">Trichoglossum hirsutum</name>
    <dbReference type="NCBI Taxonomy" id="265104"/>
    <lineage>
        <taxon>Eukaryota</taxon>
        <taxon>Fungi</taxon>
        <taxon>Dikarya</taxon>
        <taxon>Ascomycota</taxon>
        <taxon>Pezizomycotina</taxon>
        <taxon>Geoglossomycetes</taxon>
        <taxon>Geoglossales</taxon>
        <taxon>Geoglossaceae</taxon>
        <taxon>Trichoglossum</taxon>
    </lineage>
</organism>
<comment type="caution">
    <text evidence="1">The sequence shown here is derived from an EMBL/GenBank/DDBJ whole genome shotgun (WGS) entry which is preliminary data.</text>
</comment>
<name>A0A9P8L5D4_9PEZI</name>